<dbReference type="eggNOG" id="COG1312">
    <property type="taxonomic scope" value="Bacteria"/>
</dbReference>
<sequence length="45" mass="5443">MNNLQYFLEKVIPICEEYDIKLAIHPDDPPWEIFGLLESLRRRIN</sequence>
<reference evidence="11 12" key="1">
    <citation type="journal article" date="2014" name="Genome Announc.">
        <title>Draft Genome Sequence of the Boron-Tolerant and Moderately Halotolerant Bacterium Gracilibacillus boraciitolerans JCM 21714T.</title>
        <authorList>
            <person name="Ahmed I."/>
            <person name="Oshima K."/>
            <person name="Suda W."/>
            <person name="Kitamura K."/>
            <person name="Iida T."/>
            <person name="Ohmori Y."/>
            <person name="Fujiwara T."/>
            <person name="Hattori M."/>
            <person name="Ohkuma M."/>
        </authorList>
    </citation>
    <scope>NUCLEOTIDE SEQUENCE [LARGE SCALE GENOMIC DNA]</scope>
    <source>
        <strain evidence="11 12">JCM 21714</strain>
    </source>
</reference>
<dbReference type="EMBL" id="BAVS01000002">
    <property type="protein sequence ID" value="GAE91966.1"/>
    <property type="molecule type" value="Genomic_DNA"/>
</dbReference>
<dbReference type="GO" id="GO:0008927">
    <property type="term" value="F:mannonate dehydratase activity"/>
    <property type="evidence" value="ECO:0007669"/>
    <property type="project" value="UniProtKB-EC"/>
</dbReference>
<gene>
    <name evidence="11" type="ORF">JCM21714_938</name>
</gene>
<evidence type="ECO:0000256" key="10">
    <source>
        <dbReference type="ARBA" id="ARBA00023239"/>
    </source>
</evidence>
<dbReference type="EC" id="4.2.1.8" evidence="7"/>
<comment type="caution">
    <text evidence="11">The sequence shown here is derived from an EMBL/GenBank/DDBJ whole genome shotgun (WGS) entry which is preliminary data.</text>
</comment>
<keyword evidence="9" id="KW-0464">Manganese</keyword>
<dbReference type="GO" id="GO:0030145">
    <property type="term" value="F:manganese ion binding"/>
    <property type="evidence" value="ECO:0007669"/>
    <property type="project" value="TreeGrafter"/>
</dbReference>
<dbReference type="GO" id="GO:0008198">
    <property type="term" value="F:ferrous iron binding"/>
    <property type="evidence" value="ECO:0007669"/>
    <property type="project" value="TreeGrafter"/>
</dbReference>
<dbReference type="Proteomes" id="UP000019102">
    <property type="component" value="Unassembled WGS sequence"/>
</dbReference>
<dbReference type="STRING" id="1298598.JCM21714_938"/>
<accession>W4VFN7</accession>
<keyword evidence="10" id="KW-0456">Lyase</keyword>
<dbReference type="PANTHER" id="PTHR30387:SF2">
    <property type="entry name" value="MANNONATE DEHYDRATASE"/>
    <property type="match status" value="1"/>
</dbReference>
<comment type="pathway">
    <text evidence="5">Carbohydrate metabolism; pentose and glucuronate interconversion.</text>
</comment>
<dbReference type="PANTHER" id="PTHR30387">
    <property type="entry name" value="MANNONATE DEHYDRATASE"/>
    <property type="match status" value="1"/>
</dbReference>
<protein>
    <recommendedName>
        <fullName evidence="7">mannonate dehydratase</fullName>
        <ecNumber evidence="7">4.2.1.8</ecNumber>
    </recommendedName>
</protein>
<dbReference type="AlphaFoldDB" id="W4VFN7"/>
<keyword evidence="8" id="KW-0408">Iron</keyword>
<dbReference type="InterPro" id="IPR036237">
    <property type="entry name" value="Xyl_isomerase-like_sf"/>
</dbReference>
<keyword evidence="12" id="KW-1185">Reference proteome</keyword>
<evidence type="ECO:0000313" key="12">
    <source>
        <dbReference type="Proteomes" id="UP000019102"/>
    </source>
</evidence>
<evidence type="ECO:0000256" key="4">
    <source>
        <dbReference type="ARBA" id="ARBA00002713"/>
    </source>
</evidence>
<name>W4VFN7_9BACI</name>
<dbReference type="GO" id="GO:0042840">
    <property type="term" value="P:D-glucuronate catabolic process"/>
    <property type="evidence" value="ECO:0007669"/>
    <property type="project" value="TreeGrafter"/>
</dbReference>
<evidence type="ECO:0000256" key="8">
    <source>
        <dbReference type="ARBA" id="ARBA00023004"/>
    </source>
</evidence>
<evidence type="ECO:0000313" key="11">
    <source>
        <dbReference type="EMBL" id="GAE91966.1"/>
    </source>
</evidence>
<evidence type="ECO:0000256" key="2">
    <source>
        <dbReference type="ARBA" id="ARBA00001936"/>
    </source>
</evidence>
<dbReference type="UniPathway" id="UPA00246"/>
<organism evidence="11 12">
    <name type="scientific">Gracilibacillus boraciitolerans JCM 21714</name>
    <dbReference type="NCBI Taxonomy" id="1298598"/>
    <lineage>
        <taxon>Bacteria</taxon>
        <taxon>Bacillati</taxon>
        <taxon>Bacillota</taxon>
        <taxon>Bacilli</taxon>
        <taxon>Bacillales</taxon>
        <taxon>Bacillaceae</taxon>
        <taxon>Gracilibacillus</taxon>
    </lineage>
</organism>
<comment type="function">
    <text evidence="4">Catalyzes the dehydration of D-mannonate.</text>
</comment>
<evidence type="ECO:0000256" key="5">
    <source>
        <dbReference type="ARBA" id="ARBA00004892"/>
    </source>
</evidence>
<dbReference type="SUPFAM" id="SSF51658">
    <property type="entry name" value="Xylose isomerase-like"/>
    <property type="match status" value="1"/>
</dbReference>
<evidence type="ECO:0000256" key="9">
    <source>
        <dbReference type="ARBA" id="ARBA00023211"/>
    </source>
</evidence>
<dbReference type="Pfam" id="PF03786">
    <property type="entry name" value="UxuA"/>
    <property type="match status" value="1"/>
</dbReference>
<dbReference type="InterPro" id="IPR004628">
    <property type="entry name" value="Man_deHydtase"/>
</dbReference>
<proteinExistence type="inferred from homology"/>
<evidence type="ECO:0000256" key="1">
    <source>
        <dbReference type="ARBA" id="ARBA00001794"/>
    </source>
</evidence>
<evidence type="ECO:0000256" key="3">
    <source>
        <dbReference type="ARBA" id="ARBA00001954"/>
    </source>
</evidence>
<comment type="cofactor">
    <cofactor evidence="2">
        <name>Mn(2+)</name>
        <dbReference type="ChEBI" id="CHEBI:29035"/>
    </cofactor>
</comment>
<comment type="catalytic activity">
    <reaction evidence="1">
        <text>D-mannonate = 2-dehydro-3-deoxy-D-gluconate + H2O</text>
        <dbReference type="Rhea" id="RHEA:20097"/>
        <dbReference type="ChEBI" id="CHEBI:15377"/>
        <dbReference type="ChEBI" id="CHEBI:17767"/>
        <dbReference type="ChEBI" id="CHEBI:57990"/>
        <dbReference type="EC" id="4.2.1.8"/>
    </reaction>
</comment>
<evidence type="ECO:0000256" key="6">
    <source>
        <dbReference type="ARBA" id="ARBA00007389"/>
    </source>
</evidence>
<comment type="cofactor">
    <cofactor evidence="3">
        <name>Fe(2+)</name>
        <dbReference type="ChEBI" id="CHEBI:29033"/>
    </cofactor>
</comment>
<dbReference type="Gene3D" id="3.20.20.150">
    <property type="entry name" value="Divalent-metal-dependent TIM barrel enzymes"/>
    <property type="match status" value="1"/>
</dbReference>
<evidence type="ECO:0000256" key="7">
    <source>
        <dbReference type="ARBA" id="ARBA00012927"/>
    </source>
</evidence>
<comment type="similarity">
    <text evidence="6">Belongs to the mannonate dehydratase family.</text>
</comment>